<dbReference type="AlphaFoldDB" id="A0A1E3A609"/>
<dbReference type="Gene3D" id="3.90.950.10">
    <property type="match status" value="1"/>
</dbReference>
<dbReference type="GO" id="GO:0036218">
    <property type="term" value="F:dTTP diphosphatase activity"/>
    <property type="evidence" value="ECO:0007669"/>
    <property type="project" value="RHEA"/>
</dbReference>
<dbReference type="SUPFAM" id="SSF52972">
    <property type="entry name" value="ITPase-like"/>
    <property type="match status" value="1"/>
</dbReference>
<organism evidence="4 5">
    <name type="scientific">Eisenbergiella tayi</name>
    <dbReference type="NCBI Taxonomy" id="1432052"/>
    <lineage>
        <taxon>Bacteria</taxon>
        <taxon>Bacillati</taxon>
        <taxon>Bacillota</taxon>
        <taxon>Clostridia</taxon>
        <taxon>Lachnospirales</taxon>
        <taxon>Lachnospiraceae</taxon>
        <taxon>Eisenbergiella</taxon>
    </lineage>
</organism>
<feature type="active site" description="Proton acceptor" evidence="3">
    <location>
        <position position="79"/>
    </location>
</feature>
<protein>
    <recommendedName>
        <fullName evidence="3">dTTP/UTP pyrophosphatase</fullName>
        <shortName evidence="3">dTTPase/UTPase</shortName>
        <ecNumber evidence="3">3.6.1.9</ecNumber>
    </recommendedName>
    <alternativeName>
        <fullName evidence="3">Nucleoside triphosphate pyrophosphatase</fullName>
    </alternativeName>
    <alternativeName>
        <fullName evidence="3">Nucleotide pyrophosphatase</fullName>
        <shortName evidence="3">Nucleotide PPase</shortName>
    </alternativeName>
</protein>
<dbReference type="Proteomes" id="UP000094067">
    <property type="component" value="Unassembled WGS sequence"/>
</dbReference>
<comment type="catalytic activity">
    <reaction evidence="3">
        <text>UTP + H2O = UMP + diphosphate + H(+)</text>
        <dbReference type="Rhea" id="RHEA:29395"/>
        <dbReference type="ChEBI" id="CHEBI:15377"/>
        <dbReference type="ChEBI" id="CHEBI:15378"/>
        <dbReference type="ChEBI" id="CHEBI:33019"/>
        <dbReference type="ChEBI" id="CHEBI:46398"/>
        <dbReference type="ChEBI" id="CHEBI:57865"/>
        <dbReference type="EC" id="3.6.1.9"/>
    </reaction>
</comment>
<accession>A0A1E3A609</accession>
<dbReference type="InterPro" id="IPR029001">
    <property type="entry name" value="ITPase-like_fam"/>
</dbReference>
<dbReference type="Pfam" id="PF02545">
    <property type="entry name" value="Maf"/>
    <property type="match status" value="1"/>
</dbReference>
<keyword evidence="2 3" id="KW-0378">Hydrolase</keyword>
<dbReference type="PIRSF" id="PIRSF006305">
    <property type="entry name" value="Maf"/>
    <property type="match status" value="1"/>
</dbReference>
<evidence type="ECO:0000256" key="1">
    <source>
        <dbReference type="ARBA" id="ARBA00001968"/>
    </source>
</evidence>
<comment type="subcellular location">
    <subcellularLocation>
        <location evidence="3">Cytoplasm</location>
    </subcellularLocation>
</comment>
<dbReference type="InterPro" id="IPR003697">
    <property type="entry name" value="Maf-like"/>
</dbReference>
<dbReference type="NCBIfam" id="TIGR00172">
    <property type="entry name" value="maf"/>
    <property type="match status" value="1"/>
</dbReference>
<dbReference type="GO" id="GO:0005737">
    <property type="term" value="C:cytoplasm"/>
    <property type="evidence" value="ECO:0007669"/>
    <property type="project" value="UniProtKB-SubCell"/>
</dbReference>
<dbReference type="PANTHER" id="PTHR43213">
    <property type="entry name" value="BIFUNCTIONAL DTTP/UTP PYROPHOSPHATASE/METHYLTRANSFERASE PROTEIN-RELATED"/>
    <property type="match status" value="1"/>
</dbReference>
<dbReference type="RefSeq" id="WP_069154426.1">
    <property type="nucleotide sequence ID" value="NZ_MCGH01000003.1"/>
</dbReference>
<dbReference type="GO" id="GO:0009117">
    <property type="term" value="P:nucleotide metabolic process"/>
    <property type="evidence" value="ECO:0007669"/>
    <property type="project" value="UniProtKB-KW"/>
</dbReference>
<feature type="site" description="Important for substrate specificity" evidence="3">
    <location>
        <position position="80"/>
    </location>
</feature>
<name>A0A1E3A609_9FIRM</name>
<dbReference type="CDD" id="cd00555">
    <property type="entry name" value="Maf"/>
    <property type="match status" value="1"/>
</dbReference>
<reference evidence="4 5" key="1">
    <citation type="submission" date="2016-07" db="EMBL/GenBank/DDBJ databases">
        <title>Characterization of isolates of Eisenbergiella tayi derived from blood cultures, using whole genome sequencing.</title>
        <authorList>
            <person name="Burdz T."/>
            <person name="Wiebe D."/>
            <person name="Huynh C."/>
            <person name="Bernard K."/>
        </authorList>
    </citation>
    <scope>NUCLEOTIDE SEQUENCE [LARGE SCALE GENOMIC DNA]</scope>
    <source>
        <strain evidence="4 5">NML 110608</strain>
    </source>
</reference>
<evidence type="ECO:0000256" key="2">
    <source>
        <dbReference type="ARBA" id="ARBA00022801"/>
    </source>
</evidence>
<dbReference type="GO" id="GO:0036221">
    <property type="term" value="F:UTP diphosphatase activity"/>
    <property type="evidence" value="ECO:0007669"/>
    <property type="project" value="RHEA"/>
</dbReference>
<dbReference type="PATRIC" id="fig|1432052.4.peg.5565"/>
<keyword evidence="3" id="KW-0546">Nucleotide metabolism</keyword>
<comment type="cofactor">
    <cofactor evidence="1 3">
        <name>a divalent metal cation</name>
        <dbReference type="ChEBI" id="CHEBI:60240"/>
    </cofactor>
</comment>
<proteinExistence type="inferred from homology"/>
<comment type="similarity">
    <text evidence="3">Belongs to the Maf family. YhdE subfamily.</text>
</comment>
<comment type="function">
    <text evidence="3">Nucleoside triphosphate pyrophosphatase that hydrolyzes dTTP and UTP. May have a dual role in cell division arrest and in preventing the incorporation of modified nucleotides into cellular nucleic acids.</text>
</comment>
<comment type="caution">
    <text evidence="3">Lacks conserved residue(s) required for the propagation of feature annotation.</text>
</comment>
<dbReference type="HAMAP" id="MF_00528">
    <property type="entry name" value="Maf"/>
    <property type="match status" value="1"/>
</dbReference>
<feature type="site" description="Important for substrate specificity" evidence="3">
    <location>
        <position position="13"/>
    </location>
</feature>
<evidence type="ECO:0000313" key="4">
    <source>
        <dbReference type="EMBL" id="ODM04204.1"/>
    </source>
</evidence>
<dbReference type="EMBL" id="MCGH01000003">
    <property type="protein sequence ID" value="ODM04204.1"/>
    <property type="molecule type" value="Genomic_DNA"/>
</dbReference>
<dbReference type="EC" id="3.6.1.9" evidence="3"/>
<comment type="caution">
    <text evidence="4">The sequence shown here is derived from an EMBL/GenBank/DDBJ whole genome shotgun (WGS) entry which is preliminary data.</text>
</comment>
<gene>
    <name evidence="4" type="primary">maf</name>
    <name evidence="4" type="ORF">BEI61_05008</name>
</gene>
<dbReference type="PANTHER" id="PTHR43213:SF5">
    <property type="entry name" value="BIFUNCTIONAL DTTP_UTP PYROPHOSPHATASE_METHYLTRANSFERASE PROTEIN-RELATED"/>
    <property type="match status" value="1"/>
</dbReference>
<comment type="catalytic activity">
    <reaction evidence="3">
        <text>dTTP + H2O = dTMP + diphosphate + H(+)</text>
        <dbReference type="Rhea" id="RHEA:28534"/>
        <dbReference type="ChEBI" id="CHEBI:15377"/>
        <dbReference type="ChEBI" id="CHEBI:15378"/>
        <dbReference type="ChEBI" id="CHEBI:33019"/>
        <dbReference type="ChEBI" id="CHEBI:37568"/>
        <dbReference type="ChEBI" id="CHEBI:63528"/>
        <dbReference type="EC" id="3.6.1.9"/>
    </reaction>
</comment>
<evidence type="ECO:0000256" key="3">
    <source>
        <dbReference type="HAMAP-Rule" id="MF_00528"/>
    </source>
</evidence>
<keyword evidence="3" id="KW-0963">Cytoplasm</keyword>
<sequence>MKKKIILASASPRRQELLTQIGLDFEVHPSDWEEKTEKELPGEVVQELSFHKAMEVYHRLQAGAGESLAEESLVVIGADTIVACQGQILGKPGDKERAAGMLRLLQGGVHQVYTGVSLVWQEQGKTESFSFYECTDVRVFPMKEEEIAGYVETGEPMDKAGAYGIQGRFAAFIRGIDGDYNNVVGLPVGRLYQEMKKRKFI</sequence>
<feature type="site" description="Important for substrate specificity" evidence="3">
    <location>
        <position position="166"/>
    </location>
</feature>
<evidence type="ECO:0000313" key="5">
    <source>
        <dbReference type="Proteomes" id="UP000094067"/>
    </source>
</evidence>